<keyword evidence="3" id="KW-1185">Reference proteome</keyword>
<feature type="transmembrane region" description="Helical" evidence="1">
    <location>
        <begin position="180"/>
        <end position="202"/>
    </location>
</feature>
<evidence type="ECO:0000313" key="2">
    <source>
        <dbReference type="EMBL" id="SDF33937.1"/>
    </source>
</evidence>
<name>A0A1G7K9V3_9BACT</name>
<dbReference type="InterPro" id="IPR009663">
    <property type="entry name" value="PAP_PilO"/>
</dbReference>
<dbReference type="Pfam" id="PF06864">
    <property type="entry name" value="PAP_PilO"/>
    <property type="match status" value="1"/>
</dbReference>
<protein>
    <submittedName>
        <fullName evidence="2">Pilin accessory protein (PilO)</fullName>
    </submittedName>
</protein>
<dbReference type="RefSeq" id="WP_092152990.1">
    <property type="nucleotide sequence ID" value="NZ_FNBX01000004.1"/>
</dbReference>
<organism evidence="2 3">
    <name type="scientific">Desulfovibrio legallii</name>
    <dbReference type="NCBI Taxonomy" id="571438"/>
    <lineage>
        <taxon>Bacteria</taxon>
        <taxon>Pseudomonadati</taxon>
        <taxon>Thermodesulfobacteriota</taxon>
        <taxon>Desulfovibrionia</taxon>
        <taxon>Desulfovibrionales</taxon>
        <taxon>Desulfovibrionaceae</taxon>
        <taxon>Desulfovibrio</taxon>
    </lineage>
</organism>
<keyword evidence="1" id="KW-1133">Transmembrane helix</keyword>
<dbReference type="EMBL" id="FNBX01000004">
    <property type="protein sequence ID" value="SDF33937.1"/>
    <property type="molecule type" value="Genomic_DNA"/>
</dbReference>
<proteinExistence type="predicted"/>
<sequence length="421" mass="46700">MRMVIINKRPWAVGLDWSSTRMEKLSRPQLLELARKIDASFDMLAVQRRLYGFGASGGRPEDWTKARSLAAFISLPPSFLGLFALTDVQGEAFWWVIGRQNGQNVGQGDAVYATRQEAAQELKSLNELLDNSIAEVVTFDDPVRSLAWLEPLLHVGVGAALRRRGCLEPLEGTSRRVSPAVLLGAAGLGLLLGIGLTIDAWLDRQAEQASLEAARLARLDKEQRRLELLAHPENHFDQTWTDAPLAMDVAVPCMEALLAQPTVVNGWQLSEASCSGRAMSIVWAHKPQASFLLLPSHASLKTPQVAVSRLTLASGRTPRTGQHYPDLLTREGVTRHLYEITQQAGSRLRLTFRKPETRSIERVQLTAPWIKGEWILEAVPGSLLQEELWRALSALPGLTLEQIRVKDGTWSLYGAVYVKEK</sequence>
<keyword evidence="1" id="KW-0472">Membrane</keyword>
<dbReference type="OrthoDB" id="5442281at2"/>
<evidence type="ECO:0000313" key="3">
    <source>
        <dbReference type="Proteomes" id="UP000199355"/>
    </source>
</evidence>
<dbReference type="STRING" id="571438.SAMN05192586_10423"/>
<dbReference type="AlphaFoldDB" id="A0A1G7K9V3"/>
<accession>A0A1G7K9V3</accession>
<evidence type="ECO:0000256" key="1">
    <source>
        <dbReference type="SAM" id="Phobius"/>
    </source>
</evidence>
<reference evidence="3" key="1">
    <citation type="submission" date="2016-10" db="EMBL/GenBank/DDBJ databases">
        <authorList>
            <person name="Varghese N."/>
            <person name="Submissions S."/>
        </authorList>
    </citation>
    <scope>NUCLEOTIDE SEQUENCE [LARGE SCALE GENOMIC DNA]</scope>
    <source>
        <strain evidence="3">KHC7</strain>
    </source>
</reference>
<gene>
    <name evidence="2" type="ORF">SAMN05192586_10423</name>
</gene>
<keyword evidence="1" id="KW-0812">Transmembrane</keyword>
<dbReference type="Proteomes" id="UP000199355">
    <property type="component" value="Unassembled WGS sequence"/>
</dbReference>